<gene>
    <name evidence="2" type="ORF">FNQ90_05715</name>
</gene>
<feature type="compositionally biased region" description="Polar residues" evidence="1">
    <location>
        <begin position="90"/>
        <end position="106"/>
    </location>
</feature>
<feature type="compositionally biased region" description="Gly residues" evidence="1">
    <location>
        <begin position="148"/>
        <end position="160"/>
    </location>
</feature>
<dbReference type="Proteomes" id="UP000538929">
    <property type="component" value="Unassembled WGS sequence"/>
</dbReference>
<comment type="caution">
    <text evidence="2">The sequence shown here is derived from an EMBL/GenBank/DDBJ whole genome shotgun (WGS) entry which is preliminary data.</text>
</comment>
<evidence type="ECO:0000256" key="1">
    <source>
        <dbReference type="SAM" id="MobiDB-lite"/>
    </source>
</evidence>
<organism evidence="2 3">
    <name type="scientific">Streptomyces alkaliphilus</name>
    <dbReference type="NCBI Taxonomy" id="1472722"/>
    <lineage>
        <taxon>Bacteria</taxon>
        <taxon>Bacillati</taxon>
        <taxon>Actinomycetota</taxon>
        <taxon>Actinomycetes</taxon>
        <taxon>Kitasatosporales</taxon>
        <taxon>Streptomycetaceae</taxon>
        <taxon>Streptomyces</taxon>
    </lineage>
</organism>
<dbReference type="EMBL" id="VKHT01000098">
    <property type="protein sequence ID" value="MBB0243620.1"/>
    <property type="molecule type" value="Genomic_DNA"/>
</dbReference>
<feature type="region of interest" description="Disordered" evidence="1">
    <location>
        <begin position="89"/>
        <end position="194"/>
    </location>
</feature>
<name>A0A7W3TBI5_9ACTN</name>
<dbReference type="AlphaFoldDB" id="A0A7W3TBI5"/>
<evidence type="ECO:0000313" key="3">
    <source>
        <dbReference type="Proteomes" id="UP000538929"/>
    </source>
</evidence>
<feature type="compositionally biased region" description="Gly residues" evidence="1">
    <location>
        <begin position="169"/>
        <end position="182"/>
    </location>
</feature>
<sequence length="322" mass="32538">MVEGPDVPGRLRAAALDHRPDRERMLARVERGMAARAAGSAAGRRRPAGRRRSGGSPVGLPGWVRTTGVAAALVATLGGVTVTVNALTGQGETQPSAGGDTENPTDASAGVESPEDTGGGAGNASAGTGDGGEADGHTSAGEAPTRGGTAGEAETGGGDPGAPDHGGTTTTGGVPGVPGDGDPGSDEPSLPVESDGIGVRAVLDPTVAENPYWSQSLLILTTERVLRELVVEVRLPVGEGISHTGDWLTLPAEEWETTVARDGDTLVFRWRLREGAVVPVGEYTFAAQYDHPAGNRGVEADLFTVRGVAEDGAEVSSRGGFV</sequence>
<reference evidence="3" key="1">
    <citation type="submission" date="2019-10" db="EMBL/GenBank/DDBJ databases">
        <title>Streptomyces sp. nov., a novel actinobacterium isolated from alkaline environment.</title>
        <authorList>
            <person name="Golinska P."/>
        </authorList>
    </citation>
    <scope>NUCLEOTIDE SEQUENCE [LARGE SCALE GENOMIC DNA]</scope>
    <source>
        <strain evidence="3">DSM 42118</strain>
    </source>
</reference>
<feature type="region of interest" description="Disordered" evidence="1">
    <location>
        <begin position="1"/>
        <end position="62"/>
    </location>
</feature>
<proteinExistence type="predicted"/>
<dbReference type="RefSeq" id="WP_182605263.1">
    <property type="nucleotide sequence ID" value="NZ_VKHT01000098.1"/>
</dbReference>
<feature type="compositionally biased region" description="Basic and acidic residues" evidence="1">
    <location>
        <begin position="15"/>
        <end position="33"/>
    </location>
</feature>
<feature type="compositionally biased region" description="Basic residues" evidence="1">
    <location>
        <begin position="43"/>
        <end position="53"/>
    </location>
</feature>
<protein>
    <submittedName>
        <fullName evidence="2">Uncharacterized protein</fullName>
    </submittedName>
</protein>
<accession>A0A7W3TBI5</accession>
<evidence type="ECO:0000313" key="2">
    <source>
        <dbReference type="EMBL" id="MBB0243620.1"/>
    </source>
</evidence>
<keyword evidence="3" id="KW-1185">Reference proteome</keyword>